<comment type="caution">
    <text evidence="5">The sequence shown here is derived from an EMBL/GenBank/DDBJ whole genome shotgun (WGS) entry which is preliminary data.</text>
</comment>
<dbReference type="GO" id="GO:0140297">
    <property type="term" value="F:DNA-binding transcription factor binding"/>
    <property type="evidence" value="ECO:0007669"/>
    <property type="project" value="TreeGrafter"/>
</dbReference>
<dbReference type="CDD" id="cd05299">
    <property type="entry name" value="CtBP_dh"/>
    <property type="match status" value="1"/>
</dbReference>
<dbReference type="PANTHER" id="PTHR46029">
    <property type="entry name" value="C-TERMINAL-BINDING PROTEIN"/>
    <property type="match status" value="1"/>
</dbReference>
<evidence type="ECO:0008006" key="7">
    <source>
        <dbReference type="Google" id="ProtNLM"/>
    </source>
</evidence>
<protein>
    <recommendedName>
        <fullName evidence="7">C-terminal binding protein</fullName>
    </recommendedName>
</protein>
<evidence type="ECO:0000256" key="2">
    <source>
        <dbReference type="RuleBase" id="RU003719"/>
    </source>
</evidence>
<accession>A0A4U0UCC6</accession>
<gene>
    <name evidence="5" type="ORF">B0A50_01170</name>
</gene>
<keyword evidence="6" id="KW-1185">Reference proteome</keyword>
<dbReference type="GO" id="GO:0051287">
    <property type="term" value="F:NAD binding"/>
    <property type="evidence" value="ECO:0007669"/>
    <property type="project" value="InterPro"/>
</dbReference>
<dbReference type="SUPFAM" id="SSF52283">
    <property type="entry name" value="Formate/glycerate dehydrogenase catalytic domain-like"/>
    <property type="match status" value="1"/>
</dbReference>
<dbReference type="InterPro" id="IPR006139">
    <property type="entry name" value="D-isomer_2_OHA_DH_cat_dom"/>
</dbReference>
<name>A0A4U0UCC6_9PEZI</name>
<dbReference type="GO" id="GO:0006357">
    <property type="term" value="P:regulation of transcription by RNA polymerase II"/>
    <property type="evidence" value="ECO:0007669"/>
    <property type="project" value="TreeGrafter"/>
</dbReference>
<dbReference type="GO" id="GO:0016616">
    <property type="term" value="F:oxidoreductase activity, acting on the CH-OH group of donors, NAD or NADP as acceptor"/>
    <property type="evidence" value="ECO:0007669"/>
    <property type="project" value="InterPro"/>
</dbReference>
<sequence>MALSNDDDVPTYTILEADGQHPDSTVEDVVFNESPTHSYKVRFIRTALAPVGTAYLKPWTDIPKEIRDEVQGLMILKLYLTAEDVELFPNLKVVVRMGVGYDRLDREALGKKGVTVCNVPDYGTEEIADHALALALSLRRGLLLHHDLQRASPPAPYCPIDHPLIARSRGATFGILGLGRIGTATALRAKAFGFNVLFYDPYLPNGVDKSIGCERTKDIKELFRRSSILSVHTPATRETRGFVDYSLLSLLPKAAVFVNTARGEIVDLDGVERVLREGIVSGAGLDVLPVEPIQEPAHPLIQAFRRKEEWLTGRMILTCHTAFFSPSSVEEIRSKSAQTMREVLIDKLQSNVIAPEME</sequence>
<comment type="similarity">
    <text evidence="1 2">Belongs to the D-isomer specific 2-hydroxyacid dehydrogenase family.</text>
</comment>
<dbReference type="Pfam" id="PF02826">
    <property type="entry name" value="2-Hacid_dh_C"/>
    <property type="match status" value="1"/>
</dbReference>
<evidence type="ECO:0000259" key="3">
    <source>
        <dbReference type="Pfam" id="PF00389"/>
    </source>
</evidence>
<dbReference type="EMBL" id="NAJL01000004">
    <property type="protein sequence ID" value="TKA32944.1"/>
    <property type="molecule type" value="Genomic_DNA"/>
</dbReference>
<organism evidence="5 6">
    <name type="scientific">Salinomyces thailandicus</name>
    <dbReference type="NCBI Taxonomy" id="706561"/>
    <lineage>
        <taxon>Eukaryota</taxon>
        <taxon>Fungi</taxon>
        <taxon>Dikarya</taxon>
        <taxon>Ascomycota</taxon>
        <taxon>Pezizomycotina</taxon>
        <taxon>Dothideomycetes</taxon>
        <taxon>Dothideomycetidae</taxon>
        <taxon>Mycosphaerellales</taxon>
        <taxon>Teratosphaeriaceae</taxon>
        <taxon>Salinomyces</taxon>
    </lineage>
</organism>
<reference evidence="5 6" key="1">
    <citation type="submission" date="2017-03" db="EMBL/GenBank/DDBJ databases">
        <title>Genomes of endolithic fungi from Antarctica.</title>
        <authorList>
            <person name="Coleine C."/>
            <person name="Masonjones S."/>
            <person name="Stajich J.E."/>
        </authorList>
    </citation>
    <scope>NUCLEOTIDE SEQUENCE [LARGE SCALE GENOMIC DNA]</scope>
    <source>
        <strain evidence="5 6">CCFEE 6315</strain>
    </source>
</reference>
<feature type="domain" description="D-isomer specific 2-hydroxyacid dehydrogenase NAD-binding" evidence="4">
    <location>
        <begin position="133"/>
        <end position="321"/>
    </location>
</feature>
<evidence type="ECO:0000313" key="5">
    <source>
        <dbReference type="EMBL" id="TKA32944.1"/>
    </source>
</evidence>
<dbReference type="OrthoDB" id="298012at2759"/>
<keyword evidence="2" id="KW-0560">Oxidoreductase</keyword>
<feature type="domain" description="D-isomer specific 2-hydroxyacid dehydrogenase catalytic" evidence="3">
    <location>
        <begin position="64"/>
        <end position="349"/>
    </location>
</feature>
<dbReference type="PANTHER" id="PTHR46029:SF7">
    <property type="entry name" value="C-TERMINAL-BINDING PROTEIN"/>
    <property type="match status" value="1"/>
</dbReference>
<dbReference type="Pfam" id="PF00389">
    <property type="entry name" value="2-Hacid_dh"/>
    <property type="match status" value="1"/>
</dbReference>
<dbReference type="GO" id="GO:0003713">
    <property type="term" value="F:transcription coactivator activity"/>
    <property type="evidence" value="ECO:0007669"/>
    <property type="project" value="TreeGrafter"/>
</dbReference>
<dbReference type="GO" id="GO:0001221">
    <property type="term" value="F:transcription coregulator binding"/>
    <property type="evidence" value="ECO:0007669"/>
    <property type="project" value="TreeGrafter"/>
</dbReference>
<dbReference type="InterPro" id="IPR051638">
    <property type="entry name" value="CTBP_dehydrogenase"/>
</dbReference>
<dbReference type="GO" id="GO:0005634">
    <property type="term" value="C:nucleus"/>
    <property type="evidence" value="ECO:0007669"/>
    <property type="project" value="TreeGrafter"/>
</dbReference>
<proteinExistence type="inferred from homology"/>
<dbReference type="Proteomes" id="UP000308549">
    <property type="component" value="Unassembled WGS sequence"/>
</dbReference>
<dbReference type="GO" id="GO:0003714">
    <property type="term" value="F:transcription corepressor activity"/>
    <property type="evidence" value="ECO:0007669"/>
    <property type="project" value="InterPro"/>
</dbReference>
<evidence type="ECO:0000313" key="6">
    <source>
        <dbReference type="Proteomes" id="UP000308549"/>
    </source>
</evidence>
<dbReference type="InterPro" id="IPR006140">
    <property type="entry name" value="D-isomer_DH_NAD-bd"/>
</dbReference>
<dbReference type="Gene3D" id="3.40.50.720">
    <property type="entry name" value="NAD(P)-binding Rossmann-like Domain"/>
    <property type="match status" value="2"/>
</dbReference>
<evidence type="ECO:0000259" key="4">
    <source>
        <dbReference type="Pfam" id="PF02826"/>
    </source>
</evidence>
<dbReference type="SUPFAM" id="SSF51735">
    <property type="entry name" value="NAD(P)-binding Rossmann-fold domains"/>
    <property type="match status" value="1"/>
</dbReference>
<dbReference type="InterPro" id="IPR043322">
    <property type="entry name" value="CtBP"/>
</dbReference>
<dbReference type="AlphaFoldDB" id="A0A4U0UCC6"/>
<evidence type="ECO:0000256" key="1">
    <source>
        <dbReference type="ARBA" id="ARBA00005854"/>
    </source>
</evidence>
<dbReference type="InterPro" id="IPR036291">
    <property type="entry name" value="NAD(P)-bd_dom_sf"/>
</dbReference>